<feature type="domain" description="G-protein coupled receptors family 1 profile" evidence="9">
    <location>
        <begin position="338"/>
        <end position="525"/>
    </location>
</feature>
<dbReference type="Pfam" id="PF00168">
    <property type="entry name" value="C2"/>
    <property type="match status" value="2"/>
</dbReference>
<name>A0A2I0TWK8_LIMLA</name>
<dbReference type="GO" id="GO:0007601">
    <property type="term" value="P:visual perception"/>
    <property type="evidence" value="ECO:0007669"/>
    <property type="project" value="InterPro"/>
</dbReference>
<evidence type="ECO:0000259" key="9">
    <source>
        <dbReference type="PROSITE" id="PS50262"/>
    </source>
</evidence>
<feature type="region of interest" description="Disordered" evidence="7">
    <location>
        <begin position="49"/>
        <end position="73"/>
    </location>
</feature>
<dbReference type="PRINTS" id="PR00238">
    <property type="entry name" value="OPSIN"/>
</dbReference>
<comment type="caution">
    <text evidence="6">Lacks conserved residue(s) required for the propagation of feature annotation.</text>
</comment>
<organism evidence="10 11">
    <name type="scientific">Limosa lapponica baueri</name>
    <dbReference type="NCBI Taxonomy" id="1758121"/>
    <lineage>
        <taxon>Eukaryota</taxon>
        <taxon>Metazoa</taxon>
        <taxon>Chordata</taxon>
        <taxon>Craniata</taxon>
        <taxon>Vertebrata</taxon>
        <taxon>Euteleostomi</taxon>
        <taxon>Archelosauria</taxon>
        <taxon>Archosauria</taxon>
        <taxon>Dinosauria</taxon>
        <taxon>Saurischia</taxon>
        <taxon>Theropoda</taxon>
        <taxon>Coelurosauria</taxon>
        <taxon>Aves</taxon>
        <taxon>Neognathae</taxon>
        <taxon>Neoaves</taxon>
        <taxon>Charadriiformes</taxon>
        <taxon>Scolopacidae</taxon>
        <taxon>Limosa</taxon>
    </lineage>
</organism>
<dbReference type="PROSITE" id="PS50262">
    <property type="entry name" value="G_PROTEIN_RECEP_F1_2"/>
    <property type="match status" value="1"/>
</dbReference>
<dbReference type="Gene3D" id="1.20.1070.10">
    <property type="entry name" value="Rhodopsin 7-helix transmembrane proteins"/>
    <property type="match status" value="1"/>
</dbReference>
<dbReference type="InterPro" id="IPR000276">
    <property type="entry name" value="GPCR_Rhodpsn"/>
</dbReference>
<evidence type="ECO:0000256" key="5">
    <source>
        <dbReference type="ARBA" id="ARBA00023157"/>
    </source>
</evidence>
<proteinExistence type="inferred from homology"/>
<dbReference type="SUPFAM" id="SSF49562">
    <property type="entry name" value="C2 domain (Calcium/lipid-binding domain, CaLB)"/>
    <property type="match status" value="2"/>
</dbReference>
<evidence type="ECO:0000256" key="1">
    <source>
        <dbReference type="ARBA" id="ARBA00022692"/>
    </source>
</evidence>
<keyword evidence="5" id="KW-1015">Disulfide bond</keyword>
<dbReference type="InterPro" id="IPR000008">
    <property type="entry name" value="C2_dom"/>
</dbReference>
<dbReference type="OrthoDB" id="270970at2759"/>
<accession>A0A2I0TWK8</accession>
<keyword evidence="6" id="KW-0807">Transducer</keyword>
<reference evidence="11" key="2">
    <citation type="submission" date="2017-12" db="EMBL/GenBank/DDBJ databases">
        <title>Genome sequence of the Bar-tailed Godwit (Limosa lapponica baueri).</title>
        <authorList>
            <person name="Lima N.C.B."/>
            <person name="Parody-Merino A.M."/>
            <person name="Battley P.F."/>
            <person name="Fidler A.E."/>
            <person name="Prosdocimi F."/>
        </authorList>
    </citation>
    <scope>NUCLEOTIDE SEQUENCE [LARGE SCALE GENOMIC DNA]</scope>
</reference>
<dbReference type="PANTHER" id="PTHR45729:SF9">
    <property type="entry name" value="DOUBLE C2-LIKE DOMAIN-CONTAINING PROTEIN BETA"/>
    <property type="match status" value="1"/>
</dbReference>
<dbReference type="GO" id="GO:0046872">
    <property type="term" value="F:metal ion binding"/>
    <property type="evidence" value="ECO:0007669"/>
    <property type="project" value="UniProtKB-KW"/>
</dbReference>
<dbReference type="GO" id="GO:0061669">
    <property type="term" value="P:spontaneous neurotransmitter secretion"/>
    <property type="evidence" value="ECO:0007669"/>
    <property type="project" value="TreeGrafter"/>
</dbReference>
<dbReference type="PRINTS" id="PR00360">
    <property type="entry name" value="C2DOMAIN"/>
</dbReference>
<evidence type="ECO:0000256" key="4">
    <source>
        <dbReference type="ARBA" id="ARBA00023136"/>
    </source>
</evidence>
<dbReference type="Proteomes" id="UP000233556">
    <property type="component" value="Unassembled WGS sequence"/>
</dbReference>
<evidence type="ECO:0000313" key="11">
    <source>
        <dbReference type="Proteomes" id="UP000233556"/>
    </source>
</evidence>
<keyword evidence="6" id="KW-0600">Photoreceptor protein</keyword>
<keyword evidence="6" id="KW-0157">Chromophore</keyword>
<dbReference type="PROSITE" id="PS50004">
    <property type="entry name" value="C2"/>
    <property type="match status" value="1"/>
</dbReference>
<evidence type="ECO:0000256" key="7">
    <source>
        <dbReference type="SAM" id="MobiDB-lite"/>
    </source>
</evidence>
<dbReference type="PRINTS" id="PR00666">
    <property type="entry name" value="PINOPSIN"/>
</dbReference>
<dbReference type="SMART" id="SM00239">
    <property type="entry name" value="C2"/>
    <property type="match status" value="1"/>
</dbReference>
<evidence type="ECO:0000259" key="8">
    <source>
        <dbReference type="PROSITE" id="PS50004"/>
    </source>
</evidence>
<dbReference type="GO" id="GO:0017158">
    <property type="term" value="P:regulation of calcium ion-dependent exocytosis"/>
    <property type="evidence" value="ECO:0007669"/>
    <property type="project" value="TreeGrafter"/>
</dbReference>
<sequence length="525" mass="58237">MTLRKGEKMTISIQEHMAIDVCPGPIKPIKQISDYFPRFPRGLPAAVGRSSTLRSAVSQPSVSPAEAPREEDEDVDQLFGAYGTTPTEQPAKHQAAEEVVDPEGYESDDCTTLGTLDFSLLYDQENNALHCTINKAKGLKPMDHNGLADPYVKLHLLPGASKANKLRTKTLRNTLNPTWNETLTYYGITDEDMIRKTLRISVCDEDKFRHNEFIGETRIPLKKLKPNQTKNFNICLEKQLPIDKTEDKSLEERGRILISLKYSSQKQGLLVGIIRCAHLAAMDANGYSDPYVKTSQEPPHNGTPGPFDGPQWPHQAPRGTYLSVAVLMGIVVVSASVVNGLVIVVSIRHKKLRSPLNYILVNLAVANLLVTLCGSSVSFSNNINGFFVFGKQMCELEGFMVSMTGIVGLWSLAILAFERYVVVCRPLGDFRFQHRHAVGGCTFTWSWSLLWTTPPLLGWSSYVPEGLRTSCGPNWYTGGSNNNSYILALFVTCFVMPLSLILFSYTNLVMTLRVVLVTVDGEDIS</sequence>
<feature type="transmembrane region" description="Helical" evidence="6">
    <location>
        <begin position="437"/>
        <end position="457"/>
    </location>
</feature>
<feature type="transmembrane region" description="Helical" evidence="6">
    <location>
        <begin position="399"/>
        <end position="417"/>
    </location>
</feature>
<comment type="subcellular location">
    <subcellularLocation>
        <location evidence="6">Membrane</location>
        <topology evidence="6">Multi-pass membrane protein</topology>
    </subcellularLocation>
</comment>
<dbReference type="GO" id="GO:0016037">
    <property type="term" value="P:light absorption"/>
    <property type="evidence" value="ECO:0007669"/>
    <property type="project" value="UniProtKB-ARBA"/>
</dbReference>
<dbReference type="InterPro" id="IPR043566">
    <property type="entry name" value="Rabphilin/DOC2/Noc2"/>
</dbReference>
<feature type="compositionally biased region" description="Polar residues" evidence="7">
    <location>
        <begin position="49"/>
        <end position="62"/>
    </location>
</feature>
<dbReference type="InterPro" id="IPR035892">
    <property type="entry name" value="C2_domain_sf"/>
</dbReference>
<evidence type="ECO:0000256" key="6">
    <source>
        <dbReference type="RuleBase" id="RU004951"/>
    </source>
</evidence>
<dbReference type="Pfam" id="PF00001">
    <property type="entry name" value="7tm_1"/>
    <property type="match status" value="1"/>
</dbReference>
<comment type="similarity">
    <text evidence="6">Belongs to the G-protein coupled receptor 1 family. Opsin subfamily.</text>
</comment>
<keyword evidence="6" id="KW-0716">Sensory transduction</keyword>
<dbReference type="SUPFAM" id="SSF81321">
    <property type="entry name" value="Family A G protein-coupled receptor-like"/>
    <property type="match status" value="1"/>
</dbReference>
<dbReference type="InterPro" id="IPR017452">
    <property type="entry name" value="GPCR_Rhodpsn_7TM"/>
</dbReference>
<dbReference type="AlphaFoldDB" id="A0A2I0TWK8"/>
<dbReference type="GO" id="GO:0006887">
    <property type="term" value="P:exocytosis"/>
    <property type="evidence" value="ECO:0007669"/>
    <property type="project" value="TreeGrafter"/>
</dbReference>
<keyword evidence="3 6" id="KW-1133">Transmembrane helix</keyword>
<dbReference type="GO" id="GO:0016020">
    <property type="term" value="C:membrane"/>
    <property type="evidence" value="ECO:0007669"/>
    <property type="project" value="UniProtKB-SubCell"/>
</dbReference>
<dbReference type="GO" id="GO:0004930">
    <property type="term" value="F:G protein-coupled receptor activity"/>
    <property type="evidence" value="ECO:0007669"/>
    <property type="project" value="UniProtKB-KW"/>
</dbReference>
<dbReference type="PROSITE" id="PS00237">
    <property type="entry name" value="G_PROTEIN_RECEP_F1_1"/>
    <property type="match status" value="1"/>
</dbReference>
<dbReference type="Gene3D" id="2.60.40.150">
    <property type="entry name" value="C2 domain"/>
    <property type="match status" value="2"/>
</dbReference>
<keyword evidence="2" id="KW-0479">Metal-binding</keyword>
<feature type="transmembrane region" description="Helical" evidence="6">
    <location>
        <begin position="485"/>
        <end position="503"/>
    </location>
</feature>
<keyword evidence="6" id="KW-0297">G-protein coupled receptor</keyword>
<keyword evidence="4 6" id="KW-0472">Membrane</keyword>
<dbReference type="InterPro" id="IPR047022">
    <property type="entry name" value="Rabphilin_Doc2_C2A"/>
</dbReference>
<evidence type="ECO:0000256" key="3">
    <source>
        <dbReference type="ARBA" id="ARBA00022989"/>
    </source>
</evidence>
<dbReference type="CDD" id="cd04035">
    <property type="entry name" value="C2A_Rabphilin_Doc2"/>
    <property type="match status" value="1"/>
</dbReference>
<evidence type="ECO:0000256" key="2">
    <source>
        <dbReference type="ARBA" id="ARBA00022723"/>
    </source>
</evidence>
<keyword evidence="1 6" id="KW-0812">Transmembrane</keyword>
<dbReference type="GO" id="GO:0098793">
    <property type="term" value="C:presynapse"/>
    <property type="evidence" value="ECO:0007669"/>
    <property type="project" value="GOC"/>
</dbReference>
<dbReference type="PRINTS" id="PR00237">
    <property type="entry name" value="GPCRRHODOPSN"/>
</dbReference>
<evidence type="ECO:0000313" key="10">
    <source>
        <dbReference type="EMBL" id="PKU38198.1"/>
    </source>
</evidence>
<dbReference type="GO" id="GO:0009881">
    <property type="term" value="F:photoreceptor activity"/>
    <property type="evidence" value="ECO:0007669"/>
    <property type="project" value="UniProtKB-KW"/>
</dbReference>
<feature type="transmembrane region" description="Helical" evidence="6">
    <location>
        <begin position="359"/>
        <end position="379"/>
    </location>
</feature>
<dbReference type="InterPro" id="IPR001760">
    <property type="entry name" value="Opsin"/>
</dbReference>
<dbReference type="GO" id="GO:0007602">
    <property type="term" value="P:phototransduction"/>
    <property type="evidence" value="ECO:0007669"/>
    <property type="project" value="UniProtKB-KW"/>
</dbReference>
<dbReference type="PANTHER" id="PTHR45729">
    <property type="entry name" value="RABPHILIN, ISOFORM A"/>
    <property type="match status" value="1"/>
</dbReference>
<gene>
    <name evidence="10" type="ORF">llap_11501</name>
</gene>
<feature type="transmembrane region" description="Helical" evidence="6">
    <location>
        <begin position="321"/>
        <end position="347"/>
    </location>
</feature>
<keyword evidence="6" id="KW-0681">Retinal protein</keyword>
<dbReference type="FunFam" id="2.60.40.150:FF:000023">
    <property type="entry name" value="Double C2-like domain-containing protein"/>
    <property type="match status" value="1"/>
</dbReference>
<feature type="domain" description="C2" evidence="8">
    <location>
        <begin position="112"/>
        <end position="234"/>
    </location>
</feature>
<keyword evidence="11" id="KW-1185">Reference proteome</keyword>
<keyword evidence="6" id="KW-0675">Receptor</keyword>
<dbReference type="InterPro" id="IPR002206">
    <property type="entry name" value="Opsin_pineal"/>
</dbReference>
<reference evidence="11" key="1">
    <citation type="submission" date="2017-11" db="EMBL/GenBank/DDBJ databases">
        <authorList>
            <person name="Lima N.C."/>
            <person name="Parody-Merino A.M."/>
            <person name="Battley P.F."/>
            <person name="Fidler A.E."/>
            <person name="Prosdocimi F."/>
        </authorList>
    </citation>
    <scope>NUCLEOTIDE SEQUENCE [LARGE SCALE GENOMIC DNA]</scope>
</reference>
<dbReference type="EMBL" id="KZ506826">
    <property type="protein sequence ID" value="PKU38198.1"/>
    <property type="molecule type" value="Genomic_DNA"/>
</dbReference>
<protein>
    <submittedName>
        <fullName evidence="10">Double c2-like domain-containing protein beta</fullName>
    </submittedName>
</protein>